<evidence type="ECO:0000313" key="2">
    <source>
        <dbReference type="EMBL" id="XDQ01470.1"/>
    </source>
</evidence>
<dbReference type="AlphaFoldDB" id="A0AB39M5U0"/>
<evidence type="ECO:0000256" key="1">
    <source>
        <dbReference type="SAM" id="MobiDB-lite"/>
    </source>
</evidence>
<dbReference type="RefSeq" id="WP_369187851.1">
    <property type="nucleotide sequence ID" value="NZ_CP163431.1"/>
</dbReference>
<dbReference type="SUPFAM" id="SSF47413">
    <property type="entry name" value="lambda repressor-like DNA-binding domains"/>
    <property type="match status" value="1"/>
</dbReference>
<dbReference type="InterPro" id="IPR010982">
    <property type="entry name" value="Lambda_DNA-bd_dom_sf"/>
</dbReference>
<reference evidence="2" key="1">
    <citation type="submission" date="2024-07" db="EMBL/GenBank/DDBJ databases">
        <authorList>
            <person name="Yu S.T."/>
        </authorList>
    </citation>
    <scope>NUCLEOTIDE SEQUENCE</scope>
    <source>
        <strain evidence="2">R08</strain>
    </source>
</reference>
<accession>A0AB39M5U0</accession>
<feature type="region of interest" description="Disordered" evidence="1">
    <location>
        <begin position="1"/>
        <end position="30"/>
    </location>
</feature>
<organism evidence="2">
    <name type="scientific">Streptomyces sp. R08</name>
    <dbReference type="NCBI Taxonomy" id="3238624"/>
    <lineage>
        <taxon>Bacteria</taxon>
        <taxon>Bacillati</taxon>
        <taxon>Actinomycetota</taxon>
        <taxon>Actinomycetes</taxon>
        <taxon>Kitasatosporales</taxon>
        <taxon>Streptomycetaceae</taxon>
        <taxon>Streptomyces</taxon>
    </lineage>
</organism>
<dbReference type="Pfam" id="PF13560">
    <property type="entry name" value="HTH_31"/>
    <property type="match status" value="1"/>
</dbReference>
<dbReference type="PANTHER" id="PTHR35010">
    <property type="entry name" value="BLL4672 PROTEIN-RELATED"/>
    <property type="match status" value="1"/>
</dbReference>
<dbReference type="PANTHER" id="PTHR35010:SF2">
    <property type="entry name" value="BLL4672 PROTEIN"/>
    <property type="match status" value="1"/>
</dbReference>
<protein>
    <submittedName>
        <fullName evidence="2">Helix-turn-helix domain-containing protein</fullName>
    </submittedName>
</protein>
<dbReference type="CDD" id="cd00093">
    <property type="entry name" value="HTH_XRE"/>
    <property type="match status" value="1"/>
</dbReference>
<name>A0AB39M5U0_9ACTN</name>
<dbReference type="Gene3D" id="1.10.260.40">
    <property type="entry name" value="lambda repressor-like DNA-binding domains"/>
    <property type="match status" value="1"/>
</dbReference>
<dbReference type="GO" id="GO:0003677">
    <property type="term" value="F:DNA binding"/>
    <property type="evidence" value="ECO:0007669"/>
    <property type="project" value="InterPro"/>
</dbReference>
<sequence>MDRTLDRSDLGALPRAGCAPPRPEDGGPCRARWRRAQGLRREEVAELCTTSADCIARLELGDGPRPLERMLAAIARGLGLPPPDERDHPFPLAGYRTARLGL</sequence>
<dbReference type="EMBL" id="CP163431">
    <property type="protein sequence ID" value="XDQ01470.1"/>
    <property type="molecule type" value="Genomic_DNA"/>
</dbReference>
<dbReference type="InterPro" id="IPR001387">
    <property type="entry name" value="Cro/C1-type_HTH"/>
</dbReference>
<gene>
    <name evidence="2" type="ORF">AB5J58_15240</name>
</gene>
<proteinExistence type="predicted"/>